<feature type="domain" description="Carboxylesterase type B" evidence="4">
    <location>
        <begin position="44"/>
        <end position="509"/>
    </location>
</feature>
<evidence type="ECO:0000256" key="2">
    <source>
        <dbReference type="ARBA" id="ARBA00022801"/>
    </source>
</evidence>
<dbReference type="SUPFAM" id="SSF53474">
    <property type="entry name" value="alpha/beta-Hydrolases"/>
    <property type="match status" value="1"/>
</dbReference>
<comment type="caution">
    <text evidence="5">The sequence shown here is derived from an EMBL/GenBank/DDBJ whole genome shotgun (WGS) entry which is preliminary data.</text>
</comment>
<dbReference type="AlphaFoldDB" id="A0AAE0WPG1"/>
<keyword evidence="2 3" id="KW-0378">Hydrolase</keyword>
<evidence type="ECO:0000259" key="4">
    <source>
        <dbReference type="Pfam" id="PF00135"/>
    </source>
</evidence>
<accession>A0AAE0WPG1</accession>
<dbReference type="EMBL" id="JAUTXT010000014">
    <property type="protein sequence ID" value="KAK3675461.1"/>
    <property type="molecule type" value="Genomic_DNA"/>
</dbReference>
<comment type="similarity">
    <text evidence="1 3">Belongs to the type-B carboxylesterase/lipase family.</text>
</comment>
<dbReference type="InterPro" id="IPR019826">
    <property type="entry name" value="Carboxylesterase_B_AS"/>
</dbReference>
<dbReference type="EC" id="3.1.1.-" evidence="3"/>
<feature type="chain" id="PRO_5041767642" description="Carboxylic ester hydrolase" evidence="3">
    <location>
        <begin position="21"/>
        <end position="556"/>
    </location>
</feature>
<dbReference type="InterPro" id="IPR050309">
    <property type="entry name" value="Type-B_Carboxylest/Lipase"/>
</dbReference>
<name>A0AAE0WPG1_9PEZI</name>
<gene>
    <name evidence="5" type="ORF">LTR78_004544</name>
</gene>
<evidence type="ECO:0000313" key="6">
    <source>
        <dbReference type="Proteomes" id="UP001274830"/>
    </source>
</evidence>
<dbReference type="Gene3D" id="3.40.50.1820">
    <property type="entry name" value="alpha/beta hydrolase"/>
    <property type="match status" value="1"/>
</dbReference>
<sequence length="556" mass="60066">MASLSCLVASFGILVAVCNGQAIQTVGTVNSSAPMVDLGYVKYQGYSNATAGINYFRGIQYAANPTGSLRWQKPRPIEANNNFDSRKVYNATQIAPACYQSQPYSVYVDPTDPTAFIHTPQGQSENCLILDVLAPSHPVSNRLPVMVQIHGGGYTQGNAQSYPGDAMVNASNGNMIYISIQYRLGLLGFLAGGETMQNGVANAGLLDQRAALDWVQRNAYAFGGDPTRVVLWGGSAGGGSVTTQLIAGGAYDEPPFSAAIAEYPWWQPFLNSSQQDKQFDTTLTLSNCSSLACLRSLPGSTVATLSQAVENSSYPTGGDGFGVYYWGPVVDYKFIKELPSIAFSLGHFYDVPLLVDREAYEGYIFSNQSLMTQMAETTDAEYLFPFAGPAFFSRLYQLYPMSDFNSTFYQRQTWFGDFIIDCPTYQMATNAVDRNANSSAVFKLTFAAGSELHGSTSAFLASATTGFPQANNHTLAEIMTSYWISFAVTHDPNPMRASNAPYWPSYISNGAGSAANGQSVGFDTLAVTYTTIGPAADPDASAKCDFFGYQQFKVMN</sequence>
<dbReference type="InterPro" id="IPR002018">
    <property type="entry name" value="CarbesteraseB"/>
</dbReference>
<organism evidence="5 6">
    <name type="scientific">Recurvomyces mirabilis</name>
    <dbReference type="NCBI Taxonomy" id="574656"/>
    <lineage>
        <taxon>Eukaryota</taxon>
        <taxon>Fungi</taxon>
        <taxon>Dikarya</taxon>
        <taxon>Ascomycota</taxon>
        <taxon>Pezizomycotina</taxon>
        <taxon>Dothideomycetes</taxon>
        <taxon>Dothideomycetidae</taxon>
        <taxon>Mycosphaerellales</taxon>
        <taxon>Teratosphaeriaceae</taxon>
        <taxon>Recurvomyces</taxon>
    </lineage>
</organism>
<feature type="signal peptide" evidence="3">
    <location>
        <begin position="1"/>
        <end position="20"/>
    </location>
</feature>
<keyword evidence="6" id="KW-1185">Reference proteome</keyword>
<proteinExistence type="inferred from homology"/>
<dbReference type="PROSITE" id="PS00122">
    <property type="entry name" value="CARBOXYLESTERASE_B_1"/>
    <property type="match status" value="1"/>
</dbReference>
<reference evidence="5" key="1">
    <citation type="submission" date="2023-07" db="EMBL/GenBank/DDBJ databases">
        <title>Black Yeasts Isolated from many extreme environments.</title>
        <authorList>
            <person name="Coleine C."/>
            <person name="Stajich J.E."/>
            <person name="Selbmann L."/>
        </authorList>
    </citation>
    <scope>NUCLEOTIDE SEQUENCE</scope>
    <source>
        <strain evidence="5">CCFEE 5485</strain>
    </source>
</reference>
<evidence type="ECO:0000256" key="3">
    <source>
        <dbReference type="RuleBase" id="RU361235"/>
    </source>
</evidence>
<dbReference type="InterPro" id="IPR029058">
    <property type="entry name" value="AB_hydrolase_fold"/>
</dbReference>
<evidence type="ECO:0000256" key="1">
    <source>
        <dbReference type="ARBA" id="ARBA00005964"/>
    </source>
</evidence>
<dbReference type="Pfam" id="PF00135">
    <property type="entry name" value="COesterase"/>
    <property type="match status" value="1"/>
</dbReference>
<dbReference type="PANTHER" id="PTHR11559">
    <property type="entry name" value="CARBOXYLESTERASE"/>
    <property type="match status" value="1"/>
</dbReference>
<dbReference type="GO" id="GO:0016787">
    <property type="term" value="F:hydrolase activity"/>
    <property type="evidence" value="ECO:0007669"/>
    <property type="project" value="UniProtKB-KW"/>
</dbReference>
<dbReference type="Proteomes" id="UP001274830">
    <property type="component" value="Unassembled WGS sequence"/>
</dbReference>
<protein>
    <recommendedName>
        <fullName evidence="3">Carboxylic ester hydrolase</fullName>
        <ecNumber evidence="3">3.1.1.-</ecNumber>
    </recommendedName>
</protein>
<keyword evidence="3" id="KW-0732">Signal</keyword>
<evidence type="ECO:0000313" key="5">
    <source>
        <dbReference type="EMBL" id="KAK3675461.1"/>
    </source>
</evidence>